<sequence>MAAASSSTDVPPLGKYLASTDKKTRDKAIKGLSAFLSDPSRDALPKSEMAKLWKGIFYCFWMSDKPLVQQALASELAEIILTISTTQSSLAFLRGFWEATVREWNSIDRLRIDKYYMLIRRFVNASFRLLMKTEWDSAACDECNSIYTSRGGPLCPDDTRVPASLGYHLADIYLEELDKALGTTSTSPPPPAPLSTLFTPFFTLAARTHTNATYQRIQSELLEPLYAALKPPQEEDEPPRHKRPRLSAPSYPHLVENACLSDPKAEGAVKRGALRKALLRRMFDIASEQDTRDANRRKLYALWKSQMEDEDSSGDTAIDAS</sequence>
<reference evidence="5 6" key="1">
    <citation type="submission" date="2017-04" db="EMBL/GenBank/DDBJ databases">
        <title>Genome Sequence of the Model Brown-Rot Fungus Postia placenta SB12.</title>
        <authorList>
            <consortium name="DOE Joint Genome Institute"/>
            <person name="Gaskell J."/>
            <person name="Kersten P."/>
            <person name="Larrondo L.F."/>
            <person name="Canessa P."/>
            <person name="Martinez D."/>
            <person name="Hibbett D."/>
            <person name="Schmoll M."/>
            <person name="Kubicek C.P."/>
            <person name="Martinez A.T."/>
            <person name="Yadav J."/>
            <person name="Master E."/>
            <person name="Magnuson J.K."/>
            <person name="James T."/>
            <person name="Yaver D."/>
            <person name="Berka R."/>
            <person name="Labutti K."/>
            <person name="Lipzen A."/>
            <person name="Aerts A."/>
            <person name="Barry K."/>
            <person name="Henrissat B."/>
            <person name="Blanchette R."/>
            <person name="Grigoriev I."/>
            <person name="Cullen D."/>
        </authorList>
    </citation>
    <scope>NUCLEOTIDE SEQUENCE [LARGE SCALE GENOMIC DNA]</scope>
    <source>
        <strain evidence="5 6">MAD-698-R-SB12</strain>
    </source>
</reference>
<evidence type="ECO:0000256" key="2">
    <source>
        <dbReference type="ARBA" id="ARBA00006374"/>
    </source>
</evidence>
<evidence type="ECO:0000313" key="6">
    <source>
        <dbReference type="Proteomes" id="UP000194127"/>
    </source>
</evidence>
<comment type="similarity">
    <text evidence="2">Belongs to the RRP1 family.</text>
</comment>
<dbReference type="STRING" id="670580.A0A1X6NE63"/>
<protein>
    <recommendedName>
        <fullName evidence="7">Nop52-domain-containing protein</fullName>
    </recommendedName>
</protein>
<keyword evidence="4" id="KW-0539">Nucleus</keyword>
<evidence type="ECO:0000256" key="3">
    <source>
        <dbReference type="ARBA" id="ARBA00022552"/>
    </source>
</evidence>
<accession>A0A1X6NE63</accession>
<dbReference type="Pfam" id="PF05997">
    <property type="entry name" value="Nop52"/>
    <property type="match status" value="1"/>
</dbReference>
<dbReference type="GO" id="GO:0030688">
    <property type="term" value="C:preribosome, small subunit precursor"/>
    <property type="evidence" value="ECO:0007669"/>
    <property type="project" value="InterPro"/>
</dbReference>
<evidence type="ECO:0000313" key="5">
    <source>
        <dbReference type="EMBL" id="OSX66937.1"/>
    </source>
</evidence>
<comment type="subcellular location">
    <subcellularLocation>
        <location evidence="1">Nucleus</location>
    </subcellularLocation>
</comment>
<dbReference type="InterPro" id="IPR010301">
    <property type="entry name" value="RRP1"/>
</dbReference>
<dbReference type="PANTHER" id="PTHR13026">
    <property type="entry name" value="NNP-1 PROTEIN NOVEL NUCLEAR PROTEIN 1 NOP52"/>
    <property type="match status" value="1"/>
</dbReference>
<proteinExistence type="inferred from homology"/>
<dbReference type="GeneID" id="36325069"/>
<keyword evidence="3" id="KW-0698">rRNA processing</keyword>
<evidence type="ECO:0000256" key="4">
    <source>
        <dbReference type="ARBA" id="ARBA00023242"/>
    </source>
</evidence>
<evidence type="ECO:0000256" key="1">
    <source>
        <dbReference type="ARBA" id="ARBA00004123"/>
    </source>
</evidence>
<evidence type="ECO:0008006" key="7">
    <source>
        <dbReference type="Google" id="ProtNLM"/>
    </source>
</evidence>
<dbReference type="Proteomes" id="UP000194127">
    <property type="component" value="Unassembled WGS sequence"/>
</dbReference>
<keyword evidence="6" id="KW-1185">Reference proteome</keyword>
<name>A0A1X6NE63_9APHY</name>
<dbReference type="GO" id="GO:0005634">
    <property type="term" value="C:nucleus"/>
    <property type="evidence" value="ECO:0007669"/>
    <property type="project" value="UniProtKB-SubCell"/>
</dbReference>
<organism evidence="5 6">
    <name type="scientific">Postia placenta MAD-698-R-SB12</name>
    <dbReference type="NCBI Taxonomy" id="670580"/>
    <lineage>
        <taxon>Eukaryota</taxon>
        <taxon>Fungi</taxon>
        <taxon>Dikarya</taxon>
        <taxon>Basidiomycota</taxon>
        <taxon>Agaricomycotina</taxon>
        <taxon>Agaricomycetes</taxon>
        <taxon>Polyporales</taxon>
        <taxon>Adustoporiaceae</taxon>
        <taxon>Rhodonia</taxon>
    </lineage>
</organism>
<dbReference type="RefSeq" id="XP_024343731.1">
    <property type="nucleotide sequence ID" value="XM_024480119.1"/>
</dbReference>
<dbReference type="AlphaFoldDB" id="A0A1X6NE63"/>
<dbReference type="OrthoDB" id="2019504at2759"/>
<dbReference type="GO" id="GO:0006364">
    <property type="term" value="P:rRNA processing"/>
    <property type="evidence" value="ECO:0007669"/>
    <property type="project" value="UniProtKB-KW"/>
</dbReference>
<dbReference type="PANTHER" id="PTHR13026:SF0">
    <property type="entry name" value="RIBOSOMAL RNA PROCESSING 1B"/>
    <property type="match status" value="1"/>
</dbReference>
<gene>
    <name evidence="5" type="ORF">POSPLADRAFT_1051101</name>
</gene>
<dbReference type="EMBL" id="KZ110591">
    <property type="protein sequence ID" value="OSX66937.1"/>
    <property type="molecule type" value="Genomic_DNA"/>
</dbReference>